<dbReference type="Gene3D" id="2.120.10.30">
    <property type="entry name" value="TolB, C-terminal domain"/>
    <property type="match status" value="5"/>
</dbReference>
<dbReference type="PROSITE" id="PS51257">
    <property type="entry name" value="PROKAR_LIPOPROTEIN"/>
    <property type="match status" value="1"/>
</dbReference>
<proteinExistence type="predicted"/>
<organism evidence="1 2">
    <name type="scientific">Pendulispora rubella</name>
    <dbReference type="NCBI Taxonomy" id="2741070"/>
    <lineage>
        <taxon>Bacteria</taxon>
        <taxon>Pseudomonadati</taxon>
        <taxon>Myxococcota</taxon>
        <taxon>Myxococcia</taxon>
        <taxon>Myxococcales</taxon>
        <taxon>Sorangiineae</taxon>
        <taxon>Pendulisporaceae</taxon>
        <taxon>Pendulispora</taxon>
    </lineage>
</organism>
<dbReference type="EMBL" id="CP089983">
    <property type="protein sequence ID" value="WXB05051.1"/>
    <property type="molecule type" value="Genomic_DNA"/>
</dbReference>
<dbReference type="SUPFAM" id="SSF49373">
    <property type="entry name" value="Invasin/intimin cell-adhesion fragments"/>
    <property type="match status" value="1"/>
</dbReference>
<dbReference type="SUPFAM" id="SSF101898">
    <property type="entry name" value="NHL repeat"/>
    <property type="match status" value="1"/>
</dbReference>
<dbReference type="PANTHER" id="PTHR46388:SF2">
    <property type="entry name" value="NHL REPEAT-CONTAINING PROTEIN 2"/>
    <property type="match status" value="1"/>
</dbReference>
<dbReference type="SUPFAM" id="SSF63825">
    <property type="entry name" value="YWTD domain"/>
    <property type="match status" value="2"/>
</dbReference>
<accession>A0ABZ2L752</accession>
<reference evidence="1" key="1">
    <citation type="submission" date="2021-12" db="EMBL/GenBank/DDBJ databases">
        <title>Discovery of the Pendulisporaceae a myxobacterial family with distinct sporulation behavior and unique specialized metabolism.</title>
        <authorList>
            <person name="Garcia R."/>
            <person name="Popoff A."/>
            <person name="Bader C.D."/>
            <person name="Loehr J."/>
            <person name="Walesch S."/>
            <person name="Walt C."/>
            <person name="Boldt J."/>
            <person name="Bunk B."/>
            <person name="Haeckl F.J.F.P.J."/>
            <person name="Gunesch A.P."/>
            <person name="Birkelbach J."/>
            <person name="Nuebel U."/>
            <person name="Pietschmann T."/>
            <person name="Bach T."/>
            <person name="Mueller R."/>
        </authorList>
    </citation>
    <scope>NUCLEOTIDE SEQUENCE</scope>
    <source>
        <strain evidence="1">MSr11367</strain>
    </source>
</reference>
<sequence length="808" mass="83332">MKHRFVFFFGCGSLVGCAGILGIDSLPEQSGSGYTVTVVSGAGQSGLVGKALDAPVVVEVRDATGAPVAQRKVTFAASNGGGYFTDSVAPVTDAQGRASIHWVLGPSALNELRATSEDVTATVTATATDPWQFAVGVGLPVGRMFRDGIGDAARFGDVLGITAGGNGKLYVTDSLGHTVRQIDPVSREVTTLAGFTGASGTTQGIGSAGRFNTPFGVAREGAGTLLVASVNGQVIQRVDLNTQMVSLLAGGNGVGAVDGTGAGAQFNLPYAVDCDDAGQVAYVADHANHVIRQINLVTGEVSTLAGIAGTKGFADGSLTTATFKFPTGITHNGRTLYVSDNANARIRKIDLDAKTVSTVSGAAGIEPAGGFVDGDAATARFTAIIGLTYFDGFLYVADRQAHAIRKVDANTGAVTTIVGSPPSAGVKFGALDAVNGVEARLFQPHDVAVVVGPEGAALYVTEAGGTDVRRVLLKDNYPVTSFAAKAVVPTNGDARKEAILDWPRGLALASDRLLIAEAIGADIRHVDLKTNVVTRLAGADDERNDPIDGVPARFGYPNAVAIDEAKGFAYVASGDQLVRQIALATGETKTIAGEAWSRGTIDGPGKSARFQDVQGIALDPVGQKLYLADTLSHRIRVLDLASADYRVSPVAGSSLGYTDGSNVEATFNTPRALAFHDNALYVADSGNHVIRRVALDASGYGQVTTFAGNRGEAKHVDGALLDARFLTPSSLAFQGDLLYLVDIDGNALRRIHIPSGTVSTLLGGPAGAPAGPGPLSMPKKPAYLAVRPNGEVLFTTYEENVVFRLGPP</sequence>
<evidence type="ECO:0008006" key="3">
    <source>
        <dbReference type="Google" id="ProtNLM"/>
    </source>
</evidence>
<dbReference type="PANTHER" id="PTHR46388">
    <property type="entry name" value="NHL REPEAT-CONTAINING PROTEIN 2"/>
    <property type="match status" value="1"/>
</dbReference>
<dbReference type="InterPro" id="IPR011042">
    <property type="entry name" value="6-blade_b-propeller_TolB-like"/>
</dbReference>
<protein>
    <recommendedName>
        <fullName evidence="3">NHL repeat-containing protein</fullName>
    </recommendedName>
</protein>
<evidence type="ECO:0000313" key="2">
    <source>
        <dbReference type="Proteomes" id="UP001374803"/>
    </source>
</evidence>
<dbReference type="Proteomes" id="UP001374803">
    <property type="component" value="Chromosome"/>
</dbReference>
<gene>
    <name evidence="1" type="ORF">LVJ94_50180</name>
</gene>
<keyword evidence="2" id="KW-1185">Reference proteome</keyword>
<dbReference type="InterPro" id="IPR008964">
    <property type="entry name" value="Invasin/intimin_cell_adhesion"/>
</dbReference>
<dbReference type="RefSeq" id="WP_394834693.1">
    <property type="nucleotide sequence ID" value="NZ_CP089983.1"/>
</dbReference>
<name>A0ABZ2L752_9BACT</name>
<evidence type="ECO:0000313" key="1">
    <source>
        <dbReference type="EMBL" id="WXB05051.1"/>
    </source>
</evidence>